<sequence>MFTGGIGQIDDRHIKKEKEEKGMLIVQVGGPAYRVGFGGGAASSMLQGENAEELDFNAVQRGDAEMEQKMNRVIRACNEMGDKTLIDVIHDQARAAQPMCSRSWWSIPAVGSRSAKSGSATRPCRCWRSTWLNSRSVTAF</sequence>
<dbReference type="InterPro" id="IPR036676">
    <property type="entry name" value="PurM-like_C_sf"/>
</dbReference>
<dbReference type="SUPFAM" id="SSF56042">
    <property type="entry name" value="PurM C-terminal domain-like"/>
    <property type="match status" value="1"/>
</dbReference>
<evidence type="ECO:0000259" key="1">
    <source>
        <dbReference type="Pfam" id="PF02769"/>
    </source>
</evidence>
<dbReference type="EMBL" id="MTKO01000009">
    <property type="protein sequence ID" value="RWX48023.1"/>
    <property type="molecule type" value="Genomic_DNA"/>
</dbReference>
<keyword evidence="3" id="KW-1185">Reference proteome</keyword>
<gene>
    <name evidence="2" type="primary">purL_1</name>
    <name evidence="2" type="ORF">H206_05377</name>
</gene>
<dbReference type="GO" id="GO:0005737">
    <property type="term" value="C:cytoplasm"/>
    <property type="evidence" value="ECO:0007669"/>
    <property type="project" value="TreeGrafter"/>
</dbReference>
<dbReference type="Proteomes" id="UP000287853">
    <property type="component" value="Unassembled WGS sequence"/>
</dbReference>
<feature type="domain" description="PurM-like C-terminal" evidence="1">
    <location>
        <begin position="21"/>
        <end position="93"/>
    </location>
</feature>
<dbReference type="AlphaFoldDB" id="A0A3S3QI42"/>
<evidence type="ECO:0000313" key="2">
    <source>
        <dbReference type="EMBL" id="RWX48023.1"/>
    </source>
</evidence>
<dbReference type="Pfam" id="PF02769">
    <property type="entry name" value="AIRS_C"/>
    <property type="match status" value="1"/>
</dbReference>
<reference evidence="2 3" key="1">
    <citation type="submission" date="2017-01" db="EMBL/GenBank/DDBJ databases">
        <title>The cable genome- insights into the physiology and evolution of filamentous bacteria capable of sulfide oxidation via long distance electron transfer.</title>
        <authorList>
            <person name="Schreiber L."/>
            <person name="Bjerg J.T."/>
            <person name="Boggild A."/>
            <person name="Van De Vossenberg J."/>
            <person name="Meysman F."/>
            <person name="Nielsen L.P."/>
            <person name="Schramm A."/>
            <person name="Kjeldsen K.U."/>
        </authorList>
    </citation>
    <scope>NUCLEOTIDE SEQUENCE [LARGE SCALE GENOMIC DNA]</scope>
    <source>
        <strain evidence="2">MCF</strain>
    </source>
</reference>
<dbReference type="InterPro" id="IPR010918">
    <property type="entry name" value="PurM-like_C_dom"/>
</dbReference>
<accession>A0A3S3QI42</accession>
<evidence type="ECO:0000313" key="3">
    <source>
        <dbReference type="Proteomes" id="UP000287853"/>
    </source>
</evidence>
<dbReference type="GO" id="GO:0004642">
    <property type="term" value="F:phosphoribosylformylglycinamidine synthase activity"/>
    <property type="evidence" value="ECO:0007669"/>
    <property type="project" value="TreeGrafter"/>
</dbReference>
<dbReference type="PANTHER" id="PTHR10099:SF1">
    <property type="entry name" value="PHOSPHORIBOSYLFORMYLGLYCINAMIDINE SYNTHASE"/>
    <property type="match status" value="1"/>
</dbReference>
<dbReference type="PANTHER" id="PTHR10099">
    <property type="entry name" value="PHOSPHORIBOSYLFORMYLGLYCINAMIDINE SYNTHASE"/>
    <property type="match status" value="1"/>
</dbReference>
<dbReference type="Gene3D" id="3.90.650.10">
    <property type="entry name" value="PurM-like C-terminal domain"/>
    <property type="match status" value="1"/>
</dbReference>
<comment type="caution">
    <text evidence="2">The sequence shown here is derived from an EMBL/GenBank/DDBJ whole genome shotgun (WGS) entry which is preliminary data.</text>
</comment>
<organism evidence="2 3">
    <name type="scientific">Candidatus Electrothrix aarhusensis</name>
    <dbReference type="NCBI Taxonomy" id="1859131"/>
    <lineage>
        <taxon>Bacteria</taxon>
        <taxon>Pseudomonadati</taxon>
        <taxon>Thermodesulfobacteriota</taxon>
        <taxon>Desulfobulbia</taxon>
        <taxon>Desulfobulbales</taxon>
        <taxon>Desulfobulbaceae</taxon>
        <taxon>Candidatus Electrothrix</taxon>
    </lineage>
</organism>
<dbReference type="GO" id="GO:0006164">
    <property type="term" value="P:purine nucleotide biosynthetic process"/>
    <property type="evidence" value="ECO:0007669"/>
    <property type="project" value="TreeGrafter"/>
</dbReference>
<proteinExistence type="predicted"/>
<name>A0A3S3QI42_9BACT</name>
<protein>
    <submittedName>
        <fullName evidence="2">AIR synthase related protein, C-terminal domain</fullName>
    </submittedName>
</protein>